<dbReference type="Proteomes" id="UP000471298">
    <property type="component" value="Unassembled WGS sequence"/>
</dbReference>
<keyword evidence="4 6" id="KW-1133">Transmembrane helix</keyword>
<evidence type="ECO:0000256" key="3">
    <source>
        <dbReference type="ARBA" id="ARBA00022692"/>
    </source>
</evidence>
<evidence type="ECO:0008006" key="9">
    <source>
        <dbReference type="Google" id="ProtNLM"/>
    </source>
</evidence>
<sequence>MTNKSVLLVATLLIGVGFFLPDWHSQFSYYAGLSVSGMNAGLFFLFYFRVKQKISTYPSQAVVKVFSSTITRFAAVVALLALIFQLENVVAAWLMVGFMLGQCCFLLNQLNLLSVKHGEK</sequence>
<keyword evidence="5 6" id="KW-0472">Membrane</keyword>
<evidence type="ECO:0000256" key="6">
    <source>
        <dbReference type="SAM" id="Phobius"/>
    </source>
</evidence>
<evidence type="ECO:0000256" key="4">
    <source>
        <dbReference type="ARBA" id="ARBA00022989"/>
    </source>
</evidence>
<keyword evidence="3 6" id="KW-0812">Transmembrane</keyword>
<evidence type="ECO:0000256" key="2">
    <source>
        <dbReference type="ARBA" id="ARBA00022475"/>
    </source>
</evidence>
<dbReference type="GO" id="GO:0005886">
    <property type="term" value="C:plasma membrane"/>
    <property type="evidence" value="ECO:0007669"/>
    <property type="project" value="UniProtKB-SubCell"/>
</dbReference>
<dbReference type="AlphaFoldDB" id="A0A6N7F401"/>
<accession>A0A6N7F401</accession>
<feature type="transmembrane region" description="Helical" evidence="6">
    <location>
        <begin position="90"/>
        <end position="110"/>
    </location>
</feature>
<dbReference type="Pfam" id="PF03899">
    <property type="entry name" value="ATP-synt_I"/>
    <property type="match status" value="1"/>
</dbReference>
<protein>
    <recommendedName>
        <fullName evidence="9">ATP synthase subunit I</fullName>
    </recommendedName>
</protein>
<reference evidence="7 8" key="1">
    <citation type="submission" date="2019-10" db="EMBL/GenBank/DDBJ databases">
        <title>Cardiobacteriales fam. a chemoheterotrophic member of the order Cardiobacteriales, and proposal of Cardiobacteriales fam. nov.</title>
        <authorList>
            <person name="Wang C."/>
        </authorList>
    </citation>
    <scope>NUCLEOTIDE SEQUENCE [LARGE SCALE GENOMIC DNA]</scope>
    <source>
        <strain evidence="7 8">ML27</strain>
    </source>
</reference>
<feature type="transmembrane region" description="Helical" evidence="6">
    <location>
        <begin position="29"/>
        <end position="50"/>
    </location>
</feature>
<keyword evidence="8" id="KW-1185">Reference proteome</keyword>
<evidence type="ECO:0000256" key="5">
    <source>
        <dbReference type="ARBA" id="ARBA00023136"/>
    </source>
</evidence>
<comment type="subcellular location">
    <subcellularLocation>
        <location evidence="1">Cell membrane</location>
        <topology evidence="1">Multi-pass membrane protein</topology>
    </subcellularLocation>
</comment>
<dbReference type="InterPro" id="IPR005598">
    <property type="entry name" value="ATP_synth_I"/>
</dbReference>
<organism evidence="7 8">
    <name type="scientific">Ostreibacterium oceani</name>
    <dbReference type="NCBI Taxonomy" id="2654998"/>
    <lineage>
        <taxon>Bacteria</taxon>
        <taxon>Pseudomonadati</taxon>
        <taxon>Pseudomonadota</taxon>
        <taxon>Gammaproteobacteria</taxon>
        <taxon>Cardiobacteriales</taxon>
        <taxon>Ostreibacteriaceae</taxon>
        <taxon>Ostreibacterium</taxon>
    </lineage>
</organism>
<evidence type="ECO:0000313" key="8">
    <source>
        <dbReference type="Proteomes" id="UP000471298"/>
    </source>
</evidence>
<evidence type="ECO:0000313" key="7">
    <source>
        <dbReference type="EMBL" id="MPV86606.1"/>
    </source>
</evidence>
<dbReference type="EMBL" id="WHNW01000009">
    <property type="protein sequence ID" value="MPV86606.1"/>
    <property type="molecule type" value="Genomic_DNA"/>
</dbReference>
<comment type="caution">
    <text evidence="7">The sequence shown here is derived from an EMBL/GenBank/DDBJ whole genome shotgun (WGS) entry which is preliminary data.</text>
</comment>
<name>A0A6N7F401_9GAMM</name>
<gene>
    <name evidence="7" type="ORF">GCU85_07695</name>
</gene>
<proteinExistence type="predicted"/>
<dbReference type="InParanoid" id="A0A6N7F401"/>
<feature type="transmembrane region" description="Helical" evidence="6">
    <location>
        <begin position="62"/>
        <end position="84"/>
    </location>
</feature>
<dbReference type="RefSeq" id="WP_152810603.1">
    <property type="nucleotide sequence ID" value="NZ_WHNW01000009.1"/>
</dbReference>
<keyword evidence="2" id="KW-1003">Cell membrane</keyword>
<evidence type="ECO:0000256" key="1">
    <source>
        <dbReference type="ARBA" id="ARBA00004651"/>
    </source>
</evidence>